<dbReference type="Proteomes" id="UP000315003">
    <property type="component" value="Chromosome"/>
</dbReference>
<keyword evidence="4" id="KW-1185">Reference proteome</keyword>
<dbReference type="InterPro" id="IPR003594">
    <property type="entry name" value="HATPase_dom"/>
</dbReference>
<dbReference type="EMBL" id="CP036272">
    <property type="protein sequence ID" value="QDT61819.1"/>
    <property type="molecule type" value="Genomic_DNA"/>
</dbReference>
<organism evidence="3 4">
    <name type="scientific">Stieleria bergensis</name>
    <dbReference type="NCBI Taxonomy" id="2528025"/>
    <lineage>
        <taxon>Bacteria</taxon>
        <taxon>Pseudomonadati</taxon>
        <taxon>Planctomycetota</taxon>
        <taxon>Planctomycetia</taxon>
        <taxon>Pirellulales</taxon>
        <taxon>Pirellulaceae</taxon>
        <taxon>Stieleria</taxon>
    </lineage>
</organism>
<dbReference type="PANTHER" id="PTHR35526:SF3">
    <property type="entry name" value="ANTI-SIGMA-F FACTOR RSBW"/>
    <property type="match status" value="1"/>
</dbReference>
<keyword evidence="3" id="KW-0808">Transferase</keyword>
<feature type="domain" description="Histidine kinase/HSP90-like ATPase" evidence="2">
    <location>
        <begin position="28"/>
        <end position="136"/>
    </location>
</feature>
<dbReference type="RefSeq" id="WP_145276148.1">
    <property type="nucleotide sequence ID" value="NZ_CP036272.1"/>
</dbReference>
<dbReference type="InterPro" id="IPR050267">
    <property type="entry name" value="Anti-sigma-factor_SerPK"/>
</dbReference>
<dbReference type="OrthoDB" id="9792240at2"/>
<dbReference type="Gene3D" id="3.30.565.10">
    <property type="entry name" value="Histidine kinase-like ATPase, C-terminal domain"/>
    <property type="match status" value="1"/>
</dbReference>
<dbReference type="CDD" id="cd16936">
    <property type="entry name" value="HATPase_RsbW-like"/>
    <property type="match status" value="1"/>
</dbReference>
<proteinExistence type="predicted"/>
<dbReference type="Pfam" id="PF13581">
    <property type="entry name" value="HATPase_c_2"/>
    <property type="match status" value="1"/>
</dbReference>
<evidence type="ECO:0000259" key="2">
    <source>
        <dbReference type="Pfam" id="PF13581"/>
    </source>
</evidence>
<dbReference type="SUPFAM" id="SSF55874">
    <property type="entry name" value="ATPase domain of HSP90 chaperone/DNA topoisomerase II/histidine kinase"/>
    <property type="match status" value="1"/>
</dbReference>
<sequence length="147" mass="16498">MTSDAEVWKLQQEIPSDPSIGSGLIQPLLEAMTQFEWEDLDLFRVQLAYEEAITNAIRHGNQLSADKTVQVGMHVDGERLEIEIVDQGPGFDLSKVPDPRDEDRLECPGGRGVLLIHSVMNQVHYSDRGNKVRMIKIKGQRCKADDA</sequence>
<keyword evidence="3" id="KW-0418">Kinase</keyword>
<evidence type="ECO:0000313" key="4">
    <source>
        <dbReference type="Proteomes" id="UP000315003"/>
    </source>
</evidence>
<name>A0A517T0A0_9BACT</name>
<protein>
    <submittedName>
        <fullName evidence="3">Serine-protein kinase RsbW</fullName>
    </submittedName>
</protein>
<dbReference type="AlphaFoldDB" id="A0A517T0A0"/>
<evidence type="ECO:0000313" key="3">
    <source>
        <dbReference type="EMBL" id="QDT61819.1"/>
    </source>
</evidence>
<accession>A0A517T0A0</accession>
<dbReference type="PANTHER" id="PTHR35526">
    <property type="entry name" value="ANTI-SIGMA-F FACTOR RSBW-RELATED"/>
    <property type="match status" value="1"/>
</dbReference>
<reference evidence="3 4" key="1">
    <citation type="submission" date="2019-02" db="EMBL/GenBank/DDBJ databases">
        <title>Deep-cultivation of Planctomycetes and their phenomic and genomic characterization uncovers novel biology.</title>
        <authorList>
            <person name="Wiegand S."/>
            <person name="Jogler M."/>
            <person name="Boedeker C."/>
            <person name="Pinto D."/>
            <person name="Vollmers J."/>
            <person name="Rivas-Marin E."/>
            <person name="Kohn T."/>
            <person name="Peeters S.H."/>
            <person name="Heuer A."/>
            <person name="Rast P."/>
            <person name="Oberbeckmann S."/>
            <person name="Bunk B."/>
            <person name="Jeske O."/>
            <person name="Meyerdierks A."/>
            <person name="Storesund J.E."/>
            <person name="Kallscheuer N."/>
            <person name="Luecker S."/>
            <person name="Lage O.M."/>
            <person name="Pohl T."/>
            <person name="Merkel B.J."/>
            <person name="Hornburger P."/>
            <person name="Mueller R.-W."/>
            <person name="Bruemmer F."/>
            <person name="Labrenz M."/>
            <person name="Spormann A.M."/>
            <person name="Op den Camp H."/>
            <person name="Overmann J."/>
            <person name="Amann R."/>
            <person name="Jetten M.S.M."/>
            <person name="Mascher T."/>
            <person name="Medema M.H."/>
            <person name="Devos D.P."/>
            <person name="Kaster A.-K."/>
            <person name="Ovreas L."/>
            <person name="Rohde M."/>
            <person name="Galperin M.Y."/>
            <person name="Jogler C."/>
        </authorList>
    </citation>
    <scope>NUCLEOTIDE SEQUENCE [LARGE SCALE GENOMIC DNA]</scope>
    <source>
        <strain evidence="3 4">SV_7m_r</strain>
    </source>
</reference>
<dbReference type="GO" id="GO:0004674">
    <property type="term" value="F:protein serine/threonine kinase activity"/>
    <property type="evidence" value="ECO:0007669"/>
    <property type="project" value="UniProtKB-KW"/>
</dbReference>
<keyword evidence="1" id="KW-0723">Serine/threonine-protein kinase</keyword>
<evidence type="ECO:0000256" key="1">
    <source>
        <dbReference type="ARBA" id="ARBA00022527"/>
    </source>
</evidence>
<gene>
    <name evidence="3" type="ORF">SV7mr_43600</name>
</gene>
<dbReference type="InterPro" id="IPR036890">
    <property type="entry name" value="HATPase_C_sf"/>
</dbReference>